<protein>
    <submittedName>
        <fullName evidence="1">Uncharacterized protein</fullName>
    </submittedName>
</protein>
<dbReference type="Proteomes" id="UP000243975">
    <property type="component" value="Unassembled WGS sequence"/>
</dbReference>
<gene>
    <name evidence="1" type="ORF">Ccrd_007544</name>
</gene>
<reference evidence="1 2" key="1">
    <citation type="journal article" date="2016" name="Sci. Rep.">
        <title>The genome sequence of the outbreeding globe artichoke constructed de novo incorporating a phase-aware low-pass sequencing strategy of F1 progeny.</title>
        <authorList>
            <person name="Scaglione D."/>
            <person name="Reyes-Chin-Wo S."/>
            <person name="Acquadro A."/>
            <person name="Froenicke L."/>
            <person name="Portis E."/>
            <person name="Beitel C."/>
            <person name="Tirone M."/>
            <person name="Mauro R."/>
            <person name="Lo Monaco A."/>
            <person name="Mauromicale G."/>
            <person name="Faccioli P."/>
            <person name="Cattivelli L."/>
            <person name="Rieseberg L."/>
            <person name="Michelmore R."/>
            <person name="Lanteri S."/>
        </authorList>
    </citation>
    <scope>NUCLEOTIDE SEQUENCE [LARGE SCALE GENOMIC DNA]</scope>
    <source>
        <strain evidence="1">2C</strain>
    </source>
</reference>
<evidence type="ECO:0000313" key="1">
    <source>
        <dbReference type="EMBL" id="KVH90494.1"/>
    </source>
</evidence>
<keyword evidence="2" id="KW-1185">Reference proteome</keyword>
<dbReference type="EMBL" id="LEKV01005102">
    <property type="protein sequence ID" value="KVH90494.1"/>
    <property type="molecule type" value="Genomic_DNA"/>
</dbReference>
<feature type="non-terminal residue" evidence="1">
    <location>
        <position position="96"/>
    </location>
</feature>
<evidence type="ECO:0000313" key="2">
    <source>
        <dbReference type="Proteomes" id="UP000243975"/>
    </source>
</evidence>
<dbReference type="AlphaFoldDB" id="A0A103XGX0"/>
<organism evidence="1 2">
    <name type="scientific">Cynara cardunculus var. scolymus</name>
    <name type="common">Globe artichoke</name>
    <name type="synonym">Cynara scolymus</name>
    <dbReference type="NCBI Taxonomy" id="59895"/>
    <lineage>
        <taxon>Eukaryota</taxon>
        <taxon>Viridiplantae</taxon>
        <taxon>Streptophyta</taxon>
        <taxon>Embryophyta</taxon>
        <taxon>Tracheophyta</taxon>
        <taxon>Spermatophyta</taxon>
        <taxon>Magnoliopsida</taxon>
        <taxon>eudicotyledons</taxon>
        <taxon>Gunneridae</taxon>
        <taxon>Pentapetalae</taxon>
        <taxon>asterids</taxon>
        <taxon>campanulids</taxon>
        <taxon>Asterales</taxon>
        <taxon>Asteraceae</taxon>
        <taxon>Carduoideae</taxon>
        <taxon>Cardueae</taxon>
        <taxon>Carduinae</taxon>
        <taxon>Cynara</taxon>
    </lineage>
</organism>
<dbReference type="STRING" id="59895.A0A103XGX0"/>
<proteinExistence type="predicted"/>
<dbReference type="Gramene" id="KVH90494">
    <property type="protein sequence ID" value="KVH90494"/>
    <property type="gene ID" value="Ccrd_007544"/>
</dbReference>
<sequence>MENRSENAKKLGLNKARTNMGELLETCLLEGFQVFFNFGNKGMDLKALTEGMGILCSCCLYEGSKLAVSLEGITILCSRDLVNAMSEAWLPCDCVK</sequence>
<comment type="caution">
    <text evidence="1">The sequence shown here is derived from an EMBL/GenBank/DDBJ whole genome shotgun (WGS) entry which is preliminary data.</text>
</comment>
<accession>A0A103XGX0</accession>
<name>A0A103XGX0_CYNCS</name>